<dbReference type="AlphaFoldDB" id="A0A0C3MJ85"/>
<dbReference type="EMBL" id="KN822946">
    <property type="protein sequence ID" value="KIO33737.1"/>
    <property type="molecule type" value="Genomic_DNA"/>
</dbReference>
<reference evidence="3" key="2">
    <citation type="submission" date="2015-01" db="EMBL/GenBank/DDBJ databases">
        <title>Evolutionary Origins and Diversification of the Mycorrhizal Mutualists.</title>
        <authorList>
            <consortium name="DOE Joint Genome Institute"/>
            <consortium name="Mycorrhizal Genomics Consortium"/>
            <person name="Kohler A."/>
            <person name="Kuo A."/>
            <person name="Nagy L.G."/>
            <person name="Floudas D."/>
            <person name="Copeland A."/>
            <person name="Barry K.W."/>
            <person name="Cichocki N."/>
            <person name="Veneault-Fourrey C."/>
            <person name="LaButti K."/>
            <person name="Lindquist E.A."/>
            <person name="Lipzen A."/>
            <person name="Lundell T."/>
            <person name="Morin E."/>
            <person name="Murat C."/>
            <person name="Riley R."/>
            <person name="Ohm R."/>
            <person name="Sun H."/>
            <person name="Tunlid A."/>
            <person name="Henrissat B."/>
            <person name="Grigoriev I.V."/>
            <person name="Hibbett D.S."/>
            <person name="Martin F."/>
        </authorList>
    </citation>
    <scope>NUCLEOTIDE SEQUENCE [LARGE SCALE GENOMIC DNA]</scope>
    <source>
        <strain evidence="3">MUT 4182</strain>
    </source>
</reference>
<dbReference type="HOGENOM" id="CLU_1994299_0_0_1"/>
<evidence type="ECO:0000256" key="1">
    <source>
        <dbReference type="SAM" id="MobiDB-lite"/>
    </source>
</evidence>
<gene>
    <name evidence="2" type="ORF">M407DRAFT_177482</name>
</gene>
<reference evidence="2 3" key="1">
    <citation type="submission" date="2014-04" db="EMBL/GenBank/DDBJ databases">
        <authorList>
            <consortium name="DOE Joint Genome Institute"/>
            <person name="Kuo A."/>
            <person name="Girlanda M."/>
            <person name="Perotto S."/>
            <person name="Kohler A."/>
            <person name="Nagy L.G."/>
            <person name="Floudas D."/>
            <person name="Copeland A."/>
            <person name="Barry K.W."/>
            <person name="Cichocki N."/>
            <person name="Veneault-Fourrey C."/>
            <person name="LaButti K."/>
            <person name="Lindquist E.A."/>
            <person name="Lipzen A."/>
            <person name="Lundell T."/>
            <person name="Morin E."/>
            <person name="Murat C."/>
            <person name="Sun H."/>
            <person name="Tunlid A."/>
            <person name="Henrissat B."/>
            <person name="Grigoriev I.V."/>
            <person name="Hibbett D.S."/>
            <person name="Martin F."/>
            <person name="Nordberg H.P."/>
            <person name="Cantor M.N."/>
            <person name="Hua S.X."/>
        </authorList>
    </citation>
    <scope>NUCLEOTIDE SEQUENCE [LARGE SCALE GENOMIC DNA]</scope>
    <source>
        <strain evidence="2 3">MUT 4182</strain>
    </source>
</reference>
<feature type="compositionally biased region" description="Basic residues" evidence="1">
    <location>
        <begin position="25"/>
        <end position="38"/>
    </location>
</feature>
<evidence type="ECO:0000313" key="3">
    <source>
        <dbReference type="Proteomes" id="UP000054248"/>
    </source>
</evidence>
<protein>
    <submittedName>
        <fullName evidence="2">Uncharacterized protein</fullName>
    </submittedName>
</protein>
<evidence type="ECO:0000313" key="2">
    <source>
        <dbReference type="EMBL" id="KIO33737.1"/>
    </source>
</evidence>
<organism evidence="2 3">
    <name type="scientific">Tulasnella calospora MUT 4182</name>
    <dbReference type="NCBI Taxonomy" id="1051891"/>
    <lineage>
        <taxon>Eukaryota</taxon>
        <taxon>Fungi</taxon>
        <taxon>Dikarya</taxon>
        <taxon>Basidiomycota</taxon>
        <taxon>Agaricomycotina</taxon>
        <taxon>Agaricomycetes</taxon>
        <taxon>Cantharellales</taxon>
        <taxon>Tulasnellaceae</taxon>
        <taxon>Tulasnella</taxon>
    </lineage>
</organism>
<feature type="region of interest" description="Disordered" evidence="1">
    <location>
        <begin position="1"/>
        <end position="48"/>
    </location>
</feature>
<sequence>MAMTMTTTTLVISLNPSSSPDSLHRSQRSPTRHYRPLRRSSPSHDLHSRSGFHYTLGALAEHPFRVPLLPRKRLLHSSEIRPSRSSLREAWISGATNTVSCLRESKRVPTWGSSLRRCWSGSPAC</sequence>
<keyword evidence="3" id="KW-1185">Reference proteome</keyword>
<name>A0A0C3MJ85_9AGAM</name>
<feature type="compositionally biased region" description="Polar residues" evidence="1">
    <location>
        <begin position="1"/>
        <end position="21"/>
    </location>
</feature>
<proteinExistence type="predicted"/>
<accession>A0A0C3MJ85</accession>
<dbReference type="Proteomes" id="UP000054248">
    <property type="component" value="Unassembled WGS sequence"/>
</dbReference>